<keyword evidence="7" id="KW-0732">Signal</keyword>
<evidence type="ECO:0000256" key="6">
    <source>
        <dbReference type="ARBA" id="ARBA00022723"/>
    </source>
</evidence>
<protein>
    <recommendedName>
        <fullName evidence="15">Hypoxia up-regulated protein 1</fullName>
    </recommendedName>
</protein>
<dbReference type="PROSITE" id="PS00028">
    <property type="entry name" value="ZINC_FINGER_C2H2_1"/>
    <property type="match status" value="1"/>
</dbReference>
<evidence type="ECO:0000256" key="5">
    <source>
        <dbReference type="ARBA" id="ARBA00022692"/>
    </source>
</evidence>
<keyword evidence="14" id="KW-0143">Chaperone</keyword>
<evidence type="ECO:0000259" key="19">
    <source>
        <dbReference type="PROSITE" id="PS50157"/>
    </source>
</evidence>
<dbReference type="FunFam" id="3.90.640.10:FF:000012">
    <property type="entry name" value="Hypoxia up-regulated protein 1"/>
    <property type="match status" value="1"/>
</dbReference>
<dbReference type="InterPro" id="IPR032675">
    <property type="entry name" value="LRR_dom_sf"/>
</dbReference>
<evidence type="ECO:0000256" key="3">
    <source>
        <dbReference type="ARBA" id="ARBA00005335"/>
    </source>
</evidence>
<dbReference type="PRINTS" id="PR00301">
    <property type="entry name" value="HEATSHOCK70"/>
</dbReference>
<dbReference type="SMART" id="SM00355">
    <property type="entry name" value="ZnF_C2H2"/>
    <property type="match status" value="4"/>
</dbReference>
<evidence type="ECO:0000256" key="8">
    <source>
        <dbReference type="ARBA" id="ARBA00022741"/>
    </source>
</evidence>
<keyword evidence="16" id="KW-0862">Zinc</keyword>
<dbReference type="Gene3D" id="1.20.1270.10">
    <property type="match status" value="1"/>
</dbReference>
<feature type="transmembrane region" description="Helical" evidence="18">
    <location>
        <begin position="1578"/>
        <end position="1599"/>
    </location>
</feature>
<feature type="compositionally biased region" description="Polar residues" evidence="17">
    <location>
        <begin position="493"/>
        <end position="504"/>
    </location>
</feature>
<dbReference type="GO" id="GO:0005524">
    <property type="term" value="F:ATP binding"/>
    <property type="evidence" value="ECO:0007669"/>
    <property type="project" value="UniProtKB-KW"/>
</dbReference>
<dbReference type="SUPFAM" id="SSF100934">
    <property type="entry name" value="Heat shock protein 70kD (HSP70), C-terminal subdomain"/>
    <property type="match status" value="1"/>
</dbReference>
<dbReference type="InterPro" id="IPR013087">
    <property type="entry name" value="Znf_C2H2_type"/>
</dbReference>
<keyword evidence="8" id="KW-0547">Nucleotide-binding</keyword>
<dbReference type="InterPro" id="IPR007919">
    <property type="entry name" value="UPF0220"/>
</dbReference>
<dbReference type="InterPro" id="IPR013126">
    <property type="entry name" value="Hsp_70_fam"/>
</dbReference>
<dbReference type="PROSITE" id="PS50157">
    <property type="entry name" value="ZINC_FINGER_C2H2_2"/>
    <property type="match status" value="1"/>
</dbReference>
<dbReference type="InterPro" id="IPR029048">
    <property type="entry name" value="HSP70_C_sf"/>
</dbReference>
<feature type="transmembrane region" description="Helical" evidence="18">
    <location>
        <begin position="1537"/>
        <end position="1557"/>
    </location>
</feature>
<dbReference type="InterPro" id="IPR002058">
    <property type="entry name" value="PAP_assoc"/>
</dbReference>
<keyword evidence="9" id="KW-0256">Endoplasmic reticulum</keyword>
<evidence type="ECO:0000256" key="14">
    <source>
        <dbReference type="ARBA" id="ARBA00023186"/>
    </source>
</evidence>
<feature type="compositionally biased region" description="Basic and acidic residues" evidence="17">
    <location>
        <begin position="2583"/>
        <end position="2602"/>
    </location>
</feature>
<keyword evidence="13 18" id="KW-0472">Membrane</keyword>
<feature type="transmembrane region" description="Helical" evidence="18">
    <location>
        <begin position="1611"/>
        <end position="1632"/>
    </location>
</feature>
<gene>
    <name evidence="20" type="ORF">DBV15_09455</name>
</gene>
<comment type="similarity">
    <text evidence="3">Belongs to the UPF0220 family.</text>
</comment>
<dbReference type="InterPro" id="IPR029047">
    <property type="entry name" value="HSP70_peptide-bd_sf"/>
</dbReference>
<organism evidence="20 21">
    <name type="scientific">Temnothorax longispinosus</name>
    <dbReference type="NCBI Taxonomy" id="300112"/>
    <lineage>
        <taxon>Eukaryota</taxon>
        <taxon>Metazoa</taxon>
        <taxon>Ecdysozoa</taxon>
        <taxon>Arthropoda</taxon>
        <taxon>Hexapoda</taxon>
        <taxon>Insecta</taxon>
        <taxon>Pterygota</taxon>
        <taxon>Neoptera</taxon>
        <taxon>Endopterygota</taxon>
        <taxon>Hymenoptera</taxon>
        <taxon>Apocrita</taxon>
        <taxon>Aculeata</taxon>
        <taxon>Formicoidea</taxon>
        <taxon>Formicidae</taxon>
        <taxon>Myrmicinae</taxon>
        <taxon>Temnothorax</taxon>
    </lineage>
</organism>
<dbReference type="GO" id="GO:0008270">
    <property type="term" value="F:zinc ion binding"/>
    <property type="evidence" value="ECO:0007669"/>
    <property type="project" value="UniProtKB-KW"/>
</dbReference>
<dbReference type="Proteomes" id="UP000310200">
    <property type="component" value="Unassembled WGS sequence"/>
</dbReference>
<feature type="region of interest" description="Disordered" evidence="17">
    <location>
        <begin position="2525"/>
        <end position="2602"/>
    </location>
</feature>
<keyword evidence="11" id="KW-0460">Magnesium</keyword>
<feature type="transmembrane region" description="Helical" evidence="18">
    <location>
        <begin position="1690"/>
        <end position="1707"/>
    </location>
</feature>
<dbReference type="Gene3D" id="3.80.10.10">
    <property type="entry name" value="Ribonuclease Inhibitor"/>
    <property type="match status" value="1"/>
</dbReference>
<evidence type="ECO:0000256" key="17">
    <source>
        <dbReference type="SAM" id="MobiDB-lite"/>
    </source>
</evidence>
<feature type="compositionally biased region" description="Basic and acidic residues" evidence="17">
    <location>
        <begin position="2236"/>
        <end position="2299"/>
    </location>
</feature>
<comment type="caution">
    <text evidence="20">The sequence shown here is derived from an EMBL/GenBank/DDBJ whole genome shotgun (WGS) entry which is preliminary data.</text>
</comment>
<comment type="similarity">
    <text evidence="4">Belongs to the heat shock protein 70 family.</text>
</comment>
<comment type="subcellular location">
    <subcellularLocation>
        <location evidence="2">Endoplasmic reticulum lumen</location>
    </subcellularLocation>
    <subcellularLocation>
        <location evidence="1">Membrane</location>
        <topology evidence="1">Multi-pass membrane protein</topology>
    </subcellularLocation>
</comment>
<evidence type="ECO:0000256" key="10">
    <source>
        <dbReference type="ARBA" id="ARBA00022840"/>
    </source>
</evidence>
<evidence type="ECO:0000313" key="20">
    <source>
        <dbReference type="EMBL" id="TGZ49219.1"/>
    </source>
</evidence>
<dbReference type="GO" id="GO:1990817">
    <property type="term" value="F:poly(A) RNA polymerase activity"/>
    <property type="evidence" value="ECO:0007669"/>
    <property type="project" value="UniProtKB-ARBA"/>
</dbReference>
<dbReference type="Pfam" id="PF25372">
    <property type="entry name" value="DUF7885"/>
    <property type="match status" value="1"/>
</dbReference>
<dbReference type="Pfam" id="PF03828">
    <property type="entry name" value="PAP_assoc"/>
    <property type="match status" value="1"/>
</dbReference>
<dbReference type="EMBL" id="QBLH01002194">
    <property type="protein sequence ID" value="TGZ49219.1"/>
    <property type="molecule type" value="Genomic_DNA"/>
</dbReference>
<accession>A0A4S2KMK8</accession>
<dbReference type="InterPro" id="IPR006553">
    <property type="entry name" value="Leu-rich_rpt_Cys-con_subtyp"/>
</dbReference>
<dbReference type="InterPro" id="IPR043519">
    <property type="entry name" value="NT_sf"/>
</dbReference>
<evidence type="ECO:0000256" key="7">
    <source>
        <dbReference type="ARBA" id="ARBA00022729"/>
    </source>
</evidence>
<dbReference type="PANTHER" id="PTHR45639">
    <property type="entry name" value="HSC70CB, ISOFORM G-RELATED"/>
    <property type="match status" value="1"/>
</dbReference>
<feature type="compositionally biased region" description="Basic and acidic residues" evidence="17">
    <location>
        <begin position="2552"/>
        <end position="2570"/>
    </location>
</feature>
<dbReference type="GO" id="GO:0005788">
    <property type="term" value="C:endoplasmic reticulum lumen"/>
    <property type="evidence" value="ECO:0007669"/>
    <property type="project" value="UniProtKB-SubCell"/>
</dbReference>
<dbReference type="GO" id="GO:0030968">
    <property type="term" value="P:endoplasmic reticulum unfolded protein response"/>
    <property type="evidence" value="ECO:0007669"/>
    <property type="project" value="TreeGrafter"/>
</dbReference>
<feature type="transmembrane region" description="Helical" evidence="18">
    <location>
        <begin position="1507"/>
        <end position="1525"/>
    </location>
</feature>
<dbReference type="Gene3D" id="3.30.460.10">
    <property type="entry name" value="Beta Polymerase, domain 2"/>
    <property type="match status" value="1"/>
</dbReference>
<dbReference type="PANTHER" id="PTHR45639:SF3">
    <property type="entry name" value="HYPOXIA UP-REGULATED PROTEIN 1"/>
    <property type="match status" value="1"/>
</dbReference>
<evidence type="ECO:0000256" key="2">
    <source>
        <dbReference type="ARBA" id="ARBA00004319"/>
    </source>
</evidence>
<dbReference type="Pfam" id="PF00012">
    <property type="entry name" value="HSP70"/>
    <property type="match status" value="1"/>
</dbReference>
<evidence type="ECO:0000256" key="1">
    <source>
        <dbReference type="ARBA" id="ARBA00004141"/>
    </source>
</evidence>
<dbReference type="CDD" id="cd05402">
    <property type="entry name" value="NT_PAP_TUTase"/>
    <property type="match status" value="1"/>
</dbReference>
<evidence type="ECO:0000256" key="9">
    <source>
        <dbReference type="ARBA" id="ARBA00022824"/>
    </source>
</evidence>
<reference evidence="20 21" key="1">
    <citation type="journal article" date="2019" name="Philos. Trans. R. Soc. Lond., B, Biol. Sci.">
        <title>Ant behaviour and brain gene expression of defending hosts depend on the ecological success of the intruding social parasite.</title>
        <authorList>
            <person name="Kaur R."/>
            <person name="Stoldt M."/>
            <person name="Jongepier E."/>
            <person name="Feldmeyer B."/>
            <person name="Menzel F."/>
            <person name="Bornberg-Bauer E."/>
            <person name="Foitzik S."/>
        </authorList>
    </citation>
    <scope>NUCLEOTIDE SEQUENCE [LARGE SCALE GENOMIC DNA]</scope>
    <source>
        <tissue evidence="20">Whole body</tissue>
    </source>
</reference>
<dbReference type="Gene3D" id="3.90.640.10">
    <property type="entry name" value="Actin, Chain A, domain 4"/>
    <property type="match status" value="1"/>
</dbReference>
<evidence type="ECO:0000256" key="16">
    <source>
        <dbReference type="PROSITE-ProRule" id="PRU00042"/>
    </source>
</evidence>
<dbReference type="SMART" id="SM00367">
    <property type="entry name" value="LRR_CC"/>
    <property type="match status" value="3"/>
</dbReference>
<dbReference type="SUPFAM" id="SSF57667">
    <property type="entry name" value="beta-beta-alpha zinc fingers"/>
    <property type="match status" value="1"/>
</dbReference>
<dbReference type="InterPro" id="IPR036236">
    <property type="entry name" value="Znf_C2H2_sf"/>
</dbReference>
<dbReference type="GO" id="GO:0140662">
    <property type="term" value="F:ATP-dependent protein folding chaperone"/>
    <property type="evidence" value="ECO:0007669"/>
    <property type="project" value="InterPro"/>
</dbReference>
<name>A0A4S2KMK8_9HYME</name>
<evidence type="ECO:0000256" key="12">
    <source>
        <dbReference type="ARBA" id="ARBA00022989"/>
    </source>
</evidence>
<dbReference type="InterPro" id="IPR054708">
    <property type="entry name" value="MTPAP-like_central"/>
</dbReference>
<keyword evidence="5 18" id="KW-0812">Transmembrane</keyword>
<evidence type="ECO:0000256" key="11">
    <source>
        <dbReference type="ARBA" id="ARBA00022842"/>
    </source>
</evidence>
<dbReference type="Gene3D" id="3.30.30.30">
    <property type="match status" value="1"/>
</dbReference>
<sequence>MAMEFEVILEFKRENMTSHYQPLYSKSCSRYPYVGRVSVGEESSVDFIYQFVKKRFVPKNHENISIFHTAPNIIGPPKFQNYGELFHLPFLYENMLISSFMKLCIQSESVFTKYIILETCKYLRQLDLTESNFDVNDFVNFLDNCGRNLTHLRLYACKSVDSHALLKTSEICKNLKELDLSYCELIDDEGFLYLEKLESLERLNLCGTRIKAQQLCKILQKNQRMRELGSGMVINEEAVVLELGNSCRDLEVIHLLHPRYLTSHGISALANCKNLRKVHLVFAEYVFNYSVVDSLFKLLSSYQNLQEIYILFADPTDHQLELLAQCKNLKNNIKRKTPYKNNLKHKEVSREIFLVTEKAVAAIKLAKMYQRFFERGITRYNGRWYCYPCKTTLQTLTEAQRHSEEAHSTISTQTSYFLNKFVTLRNKGYRMLLQHSIVRDTQRDYFCICCQCSISSLHYFYQHSKEENHQKYMKIILKRSTNKQQNSRDKTNNKQSNTSVNVENSTERINKSKTQPICENKLIKDDTNDSTQTTSRIIESAPCALMQEVKTHKHFLDSTFQSFTDLMHHSQEAHPDINPQISGFWEKSIESSGIIRRKLLNHERAMQDMPEEYFCKLCQCPIPSLDHCQQHLNGKRHKCMIESNEKDINTVIPEDLVNKQQNVNNNTTNNQDISVNAFDGNDSIRNLQSNFRTEEERTVSVKSYNEDSINDGVLQIKRRIDIMAYCCLCDAFIYKTIGNNHEIDTLHSDVLSKLKIFNQEAACIINLEEKKKTIRPIQLNSKKFDGTAWPEYTETAAKYTCDHCNEIIEEDDIINHEITVHKSDMTSSMKAHLMNKKSVNKITKSDRYNKAYSTQFLEFEEVMFACNERKLKEMKSHLQFFVPHLDKMLCLICNGSPQLCSAQAIYEHINCVGHVRQFEKLHENKEHLELLKELVQPLRDSSAKCFACNKILNKRRSCKNASDNVDFKNHTHSPLHKNAREQLLNKAVCVLEEFQNLWYDIQYFACVECGKRFKRKITFLEHLDTAHRKVLNNKDNSMFDFCLTCATLWFKNESCTEDIHMSYQAHCHQQTHQYLRKTNDLAVTSLPQSLQNLLKNVNRTAADLFNLSIGVKNDRKVNQLTDALEHIFKTHRLPVEVCTFGSRVTGLALPNSDIDVYLNFGDERTEPELIKSRSEQIQDCLRADHENWDIELTLDRSRTPLIKVKHRPTKLQCDISFINGLSVENSKLIKSFNRAYPPCQKLTLFLKKWLSLGGLSGPDGITNYALVWLVIFYLQVKFAAVPSIAALIESHNQSKIVSGWETGVGDTILINLPKLSIRDLLVDFFEYYGSFNYMHSVICPLLGKKCPKKAFAEVSTLPNSMAPYLRTEDPQVPTLIRPAAIYVLAHEDVHGPVKPGDILVRRVDLAEKHTGIAAILALQVAFAGNIFQIEPGRLAARLAGKESAPESPGLAFLHESQVDCHPQNVRTVQWQDDRNHAPTRVPSCVWFEGGEKRNALISMLAGTLSTYKVLTGVLFQFFVGWWFIIDAHAKYPNEMANAYHVCGVFGTISLFMVNSVTNAQIRGEAYNGGCLGARGARSWLFVGFVMGFAAVIAACWILFANFVAAGAPHHWPGVGLFLQNVFIFLGSLTYKFGRSEDQWVKSSTERNSTEEACDVNVPCIASANSNSDHSKLFLLPINVSMGFSQRGQRGMWMASLALLIIATFVDISEEIAVMSVDLGSEWMKVAIVSPGVPMEIALNKESKRKTPVTIAFRDGERSFGEDAQVIGVRFPQNTFFYILDLLGKPIDNPLVQLYRKRFPYYDIVADEERKTVAFRLNENTTFTPEELLAQILHKGKEMAEAAAHQKINEAVITVPGFFNQAERRALIQAAELAGLKVLQLINDYMAVALNYGVFGRTEINDSAHYIMFYDMGASSTTATVVSYQNMKTKERGFLENNPHVSVLGVGYDRTLGGLEMQIRLQQYLAQQFDALKKTPNSVFKSPRAMAKLFKEAGRVKTVLSANADHFAQIESLIDDIDFKLQVTREKLEEICADLFERLTMDVISHVVLVGAGTRMPKVQEALSQYVKTELSKNVNTDEAAALGAAYKAADLGQGFKVKKFVTKDALLFPIQITFDRTVDNKVRQVKKMLFGKMNPFPQKKIITFNKHTNDFDFHVNYAELDYLPASEVTAIGDLRISTVSLSGVAEALEKHAKEGAESKGIKVHFNIDDSGVLNLLTVELVSEKSSTVVDEEEGSSLEKETADKAEESPKEDIKPVHEEPEFSDSTKETDEKEKKKSETKVNEDKAANKTEKADKEKKATIVQIKEPISSEEIKLGSLILSGEKLGESRDKIHRLDVHDSEKTRRETALNNLESYVIDAQQKFDSEEFSNAATEKEIEEIRKACAEISEWLYEDGFTATAEVYEEKLMELQKLTNDVYERVFEYRERPEVMNGMVSLLKGSRLFLENMRNLSQTTEIITKIEVEMLEKLINETQDYHDTVSKYFEDALLNIQVKYKVRQIANKMELLDREIKYLLNKVKIWKPKQESAANQTTDNKGERTIEENEEPATDSDTEKDQAAEEYTEEQRQEPETTDTQDPVLLPESEKTQLPKEEVQEETHQEL</sequence>
<keyword evidence="6" id="KW-0479">Metal-binding</keyword>
<dbReference type="CDD" id="cd10230">
    <property type="entry name" value="ASKHA_NBD_HSP70_HYOU1"/>
    <property type="match status" value="1"/>
</dbReference>
<feature type="transmembrane region" description="Helical" evidence="18">
    <location>
        <begin position="1265"/>
        <end position="1288"/>
    </location>
</feature>
<feature type="domain" description="C2H2-type" evidence="19">
    <location>
        <begin position="1004"/>
        <end position="1027"/>
    </location>
</feature>
<evidence type="ECO:0000313" key="21">
    <source>
        <dbReference type="Proteomes" id="UP000310200"/>
    </source>
</evidence>
<proteinExistence type="inferred from homology"/>
<keyword evidence="16" id="KW-0863">Zinc-finger</keyword>
<dbReference type="Pfam" id="PF22600">
    <property type="entry name" value="MTPAP-like_central"/>
    <property type="match status" value="1"/>
</dbReference>
<evidence type="ECO:0000256" key="18">
    <source>
        <dbReference type="SAM" id="Phobius"/>
    </source>
</evidence>
<feature type="region of interest" description="Disordered" evidence="17">
    <location>
        <begin position="479"/>
        <end position="510"/>
    </location>
</feature>
<dbReference type="SUPFAM" id="SSF81301">
    <property type="entry name" value="Nucleotidyltransferase"/>
    <property type="match status" value="1"/>
</dbReference>
<dbReference type="STRING" id="300112.A0A4S2KMK8"/>
<dbReference type="SUPFAM" id="SSF53067">
    <property type="entry name" value="Actin-like ATPase domain"/>
    <property type="match status" value="2"/>
</dbReference>
<dbReference type="Gene3D" id="1.10.1410.10">
    <property type="match status" value="1"/>
</dbReference>
<dbReference type="FunFam" id="1.20.1270.10:FF:000002">
    <property type="entry name" value="Heat shock 70 kDa protein 4"/>
    <property type="match status" value="1"/>
</dbReference>
<evidence type="ECO:0000256" key="15">
    <source>
        <dbReference type="ARBA" id="ARBA00040503"/>
    </source>
</evidence>
<dbReference type="GO" id="GO:0016020">
    <property type="term" value="C:membrane"/>
    <property type="evidence" value="ECO:0007669"/>
    <property type="project" value="UniProtKB-SubCell"/>
</dbReference>
<evidence type="ECO:0000256" key="4">
    <source>
        <dbReference type="ARBA" id="ARBA00007381"/>
    </source>
</evidence>
<dbReference type="InterPro" id="IPR043129">
    <property type="entry name" value="ATPase_NBD"/>
</dbReference>
<dbReference type="FunFam" id="3.30.30.30:FF:000004">
    <property type="entry name" value="hypoxia up-regulated protein 1"/>
    <property type="match status" value="1"/>
</dbReference>
<dbReference type="Pfam" id="PF05255">
    <property type="entry name" value="UPF0220"/>
    <property type="match status" value="1"/>
</dbReference>
<keyword evidence="10" id="KW-0067">ATP-binding</keyword>
<dbReference type="Gene3D" id="3.30.420.40">
    <property type="match status" value="2"/>
</dbReference>
<evidence type="ECO:0000256" key="13">
    <source>
        <dbReference type="ARBA" id="ARBA00023136"/>
    </source>
</evidence>
<dbReference type="GO" id="GO:0034663">
    <property type="term" value="C:endoplasmic reticulum chaperone complex"/>
    <property type="evidence" value="ECO:0007669"/>
    <property type="project" value="TreeGrafter"/>
</dbReference>
<keyword evidence="21" id="KW-1185">Reference proteome</keyword>
<keyword evidence="12 18" id="KW-1133">Transmembrane helix</keyword>
<dbReference type="Gene3D" id="2.60.34.10">
    <property type="entry name" value="Substrate Binding Domain Of DNAk, Chain A, domain 1"/>
    <property type="match status" value="1"/>
</dbReference>
<feature type="region of interest" description="Disordered" evidence="17">
    <location>
        <begin position="2227"/>
        <end position="2299"/>
    </location>
</feature>
<dbReference type="SUPFAM" id="SSF52047">
    <property type="entry name" value="RNI-like"/>
    <property type="match status" value="1"/>
</dbReference>
<dbReference type="SUPFAM" id="SSF81631">
    <property type="entry name" value="PAP/OAS1 substrate-binding domain"/>
    <property type="match status" value="1"/>
</dbReference>
<dbReference type="InterPro" id="IPR057207">
    <property type="entry name" value="FBXL15_LRR"/>
</dbReference>